<name>A0A0R3JZX4_CALMK</name>
<dbReference type="EMBL" id="LKHP01000015">
    <property type="protein sequence ID" value="KRQ86130.1"/>
    <property type="molecule type" value="Genomic_DNA"/>
</dbReference>
<gene>
    <name evidence="1" type="ORF">ABG79_02069</name>
</gene>
<dbReference type="AlphaFoldDB" id="A0A0R3JZX4"/>
<comment type="caution">
    <text evidence="1">The sequence shown here is derived from an EMBL/GenBank/DDBJ whole genome shotgun (WGS) entry which is preliminary data.</text>
</comment>
<evidence type="ECO:0000313" key="2">
    <source>
        <dbReference type="Proteomes" id="UP000052015"/>
    </source>
</evidence>
<sequence length="185" mass="21864">MIFLKVSLKGRKTLYDVLFLTDEEIYAVNKKNNLKRVFEYSQVKFTFDAEWEEELIKNREILAIKKPRCASFYMHYAILMAIKEHIKEHIKEEIKSIAIIEDGDGTFKKGFLKDIKCIVNLRGIRINISGNAYKNIFDIKISDLDDKNMLESISYEYKRVKQKIENESRKLMKLDYILKNIPAIV</sequence>
<dbReference type="STRING" id="908809.ABG79_02069"/>
<accession>A0A0R3JZX4</accession>
<reference evidence="1 2" key="1">
    <citation type="submission" date="2015-09" db="EMBL/GenBank/DDBJ databases">
        <title>Draft genome sequence of a Caloramator mitchellensis, a moderate thermophile from the Great Artesian Basin of Australia.</title>
        <authorList>
            <person name="Patel B.K."/>
        </authorList>
    </citation>
    <scope>NUCLEOTIDE SEQUENCE [LARGE SCALE GENOMIC DNA]</scope>
    <source>
        <strain evidence="1 2">VF08</strain>
    </source>
</reference>
<proteinExistence type="predicted"/>
<dbReference type="Proteomes" id="UP000052015">
    <property type="component" value="Unassembled WGS sequence"/>
</dbReference>
<protein>
    <submittedName>
        <fullName evidence="1">Uncharacterized protein</fullName>
    </submittedName>
</protein>
<organism evidence="1 2">
    <name type="scientific">Caloramator mitchellensis</name>
    <dbReference type="NCBI Taxonomy" id="908809"/>
    <lineage>
        <taxon>Bacteria</taxon>
        <taxon>Bacillati</taxon>
        <taxon>Bacillota</taxon>
        <taxon>Clostridia</taxon>
        <taxon>Eubacteriales</taxon>
        <taxon>Clostridiaceae</taxon>
        <taxon>Caloramator</taxon>
    </lineage>
</organism>
<evidence type="ECO:0000313" key="1">
    <source>
        <dbReference type="EMBL" id="KRQ86130.1"/>
    </source>
</evidence>
<keyword evidence="2" id="KW-1185">Reference proteome</keyword>